<dbReference type="InterPro" id="IPR005135">
    <property type="entry name" value="Endo/exonuclease/phosphatase"/>
</dbReference>
<protein>
    <submittedName>
        <fullName evidence="2">Probable RNA-directed DNA polymerase from transposon X-element</fullName>
    </submittedName>
</protein>
<dbReference type="AlphaFoldDB" id="A0A4C1U849"/>
<dbReference type="GO" id="GO:0003964">
    <property type="term" value="F:RNA-directed DNA polymerase activity"/>
    <property type="evidence" value="ECO:0007669"/>
    <property type="project" value="UniProtKB-KW"/>
</dbReference>
<dbReference type="Proteomes" id="UP000299102">
    <property type="component" value="Unassembled WGS sequence"/>
</dbReference>
<accession>A0A4C1U849</accession>
<dbReference type="InterPro" id="IPR036691">
    <property type="entry name" value="Endo/exonu/phosph_ase_sf"/>
</dbReference>
<keyword evidence="2" id="KW-0808">Transferase</keyword>
<reference evidence="2 3" key="1">
    <citation type="journal article" date="2019" name="Commun. Biol.">
        <title>The bagworm genome reveals a unique fibroin gene that provides high tensile strength.</title>
        <authorList>
            <person name="Kono N."/>
            <person name="Nakamura H."/>
            <person name="Ohtoshi R."/>
            <person name="Tomita M."/>
            <person name="Numata K."/>
            <person name="Arakawa K."/>
        </authorList>
    </citation>
    <scope>NUCLEOTIDE SEQUENCE [LARGE SCALE GENOMIC DNA]</scope>
</reference>
<dbReference type="Pfam" id="PF14529">
    <property type="entry name" value="Exo_endo_phos_2"/>
    <property type="match status" value="1"/>
</dbReference>
<keyword evidence="3" id="KW-1185">Reference proteome</keyword>
<evidence type="ECO:0000313" key="2">
    <source>
        <dbReference type="EMBL" id="GBP22521.1"/>
    </source>
</evidence>
<evidence type="ECO:0000259" key="1">
    <source>
        <dbReference type="Pfam" id="PF14529"/>
    </source>
</evidence>
<gene>
    <name evidence="2" type="ORF">EVAR_84758_1</name>
</gene>
<sequence length="313" mass="34937">MDYDQPPQVRLQAKAFMELIDAWTLNISVYDIISPCKPYVAHRFLEIDERSNGLTLGNLHSPHRAVRGSRRPLSERAIMFFLQVVRSAEVADIAAKFRKEKHSDAVILFGDPSSKSTNWNCNYSNRDGGKMVQLTEKLHFDVVTPLTPIHYPSNDNYRPDILDIALMRGVVLEVSCIATLQCLSSDHLPVLMNLGSLTGNSPPIKKTITSRSLRVVPENSDRTELPRDVSKLIMAKNAALRRASKYLSCENRISCACTPTCFSAPLMALLIAVFNACFKNCYFSTAWKKAVVIGIPKPGKPRTSPPAKDLLVY</sequence>
<dbReference type="SUPFAM" id="SSF56219">
    <property type="entry name" value="DNase I-like"/>
    <property type="match status" value="1"/>
</dbReference>
<comment type="caution">
    <text evidence="2">The sequence shown here is derived from an EMBL/GenBank/DDBJ whole genome shotgun (WGS) entry which is preliminary data.</text>
</comment>
<name>A0A4C1U849_EUMVA</name>
<dbReference type="OrthoDB" id="7487383at2759"/>
<keyword evidence="2" id="KW-0548">Nucleotidyltransferase</keyword>
<dbReference type="EMBL" id="BGZK01000141">
    <property type="protein sequence ID" value="GBP22521.1"/>
    <property type="molecule type" value="Genomic_DNA"/>
</dbReference>
<dbReference type="Gene3D" id="3.60.10.10">
    <property type="entry name" value="Endonuclease/exonuclease/phosphatase"/>
    <property type="match status" value="1"/>
</dbReference>
<organism evidence="2 3">
    <name type="scientific">Eumeta variegata</name>
    <name type="common">Bagworm moth</name>
    <name type="synonym">Eumeta japonica</name>
    <dbReference type="NCBI Taxonomy" id="151549"/>
    <lineage>
        <taxon>Eukaryota</taxon>
        <taxon>Metazoa</taxon>
        <taxon>Ecdysozoa</taxon>
        <taxon>Arthropoda</taxon>
        <taxon>Hexapoda</taxon>
        <taxon>Insecta</taxon>
        <taxon>Pterygota</taxon>
        <taxon>Neoptera</taxon>
        <taxon>Endopterygota</taxon>
        <taxon>Lepidoptera</taxon>
        <taxon>Glossata</taxon>
        <taxon>Ditrysia</taxon>
        <taxon>Tineoidea</taxon>
        <taxon>Psychidae</taxon>
        <taxon>Oiketicinae</taxon>
        <taxon>Eumeta</taxon>
    </lineage>
</organism>
<evidence type="ECO:0000313" key="3">
    <source>
        <dbReference type="Proteomes" id="UP000299102"/>
    </source>
</evidence>
<keyword evidence="2" id="KW-0695">RNA-directed DNA polymerase</keyword>
<feature type="domain" description="Endonuclease/exonuclease/phosphatase" evidence="1">
    <location>
        <begin position="93"/>
        <end position="190"/>
    </location>
</feature>
<proteinExistence type="predicted"/>